<protein>
    <recommendedName>
        <fullName evidence="2">RNA polymerase sigma factor SigS</fullName>
    </recommendedName>
</protein>
<reference evidence="9 10" key="1">
    <citation type="journal article" date="2021" name="ISME Commun">
        <title>Automated analysis of genomic sequences facilitates high-throughput and comprehensive description of bacteria.</title>
        <authorList>
            <person name="Hitch T.C.A."/>
        </authorList>
    </citation>
    <scope>NUCLEOTIDE SEQUENCE [LARGE SCALE GENOMIC DNA]</scope>
    <source>
        <strain evidence="9 10">Sanger_109</strain>
    </source>
</reference>
<comment type="caution">
    <text evidence="9">The sequence shown here is derived from an EMBL/GenBank/DDBJ whole genome shotgun (WGS) entry which is preliminary data.</text>
</comment>
<evidence type="ECO:0000256" key="5">
    <source>
        <dbReference type="ARBA" id="ARBA00023125"/>
    </source>
</evidence>
<accession>A0ABT2TMW0</accession>
<evidence type="ECO:0000256" key="2">
    <source>
        <dbReference type="ARBA" id="ARBA00021245"/>
    </source>
</evidence>
<dbReference type="InterPro" id="IPR016371">
    <property type="entry name" value="RNA_pol_sigma-H_factor"/>
</dbReference>
<dbReference type="PANTHER" id="PTHR30385">
    <property type="entry name" value="SIGMA FACTOR F FLAGELLAR"/>
    <property type="match status" value="1"/>
</dbReference>
<dbReference type="Pfam" id="PF08281">
    <property type="entry name" value="Sigma70_r4_2"/>
    <property type="match status" value="1"/>
</dbReference>
<dbReference type="Gene3D" id="1.20.120.1810">
    <property type="match status" value="1"/>
</dbReference>
<comment type="function">
    <text evidence="7">Sigma factors are initiation factors that promote the attachment of RNA polymerase to specific initiation sites and are then released. Sigma-S contributes to the protection against external stress, thus playing a role in cellular fitness and survival.</text>
</comment>
<dbReference type="RefSeq" id="WP_158426207.1">
    <property type="nucleotide sequence ID" value="NZ_JAOQJQ010000008.1"/>
</dbReference>
<gene>
    <name evidence="9" type="primary">sigH</name>
    <name evidence="9" type="ORF">OCV88_14755</name>
</gene>
<name>A0ABT2TMW0_9FIRM</name>
<evidence type="ECO:0000256" key="3">
    <source>
        <dbReference type="ARBA" id="ARBA00023015"/>
    </source>
</evidence>
<dbReference type="Pfam" id="PF04542">
    <property type="entry name" value="Sigma70_r2"/>
    <property type="match status" value="1"/>
</dbReference>
<keyword evidence="5" id="KW-0238">DNA-binding</keyword>
<keyword evidence="10" id="KW-1185">Reference proteome</keyword>
<dbReference type="NCBIfam" id="NF006148">
    <property type="entry name" value="PRK08295.1-5"/>
    <property type="match status" value="1"/>
</dbReference>
<dbReference type="SUPFAM" id="SSF46894">
    <property type="entry name" value="C-terminal effector domain of the bipartite response regulators"/>
    <property type="match status" value="1"/>
</dbReference>
<dbReference type="InterPro" id="IPR036388">
    <property type="entry name" value="WH-like_DNA-bd_sf"/>
</dbReference>
<keyword evidence="3" id="KW-0805">Transcription regulation</keyword>
<dbReference type="PIRSF" id="PIRSF002939">
    <property type="entry name" value="RNA_polymerase_sigma-H_factor"/>
    <property type="match status" value="1"/>
</dbReference>
<evidence type="ECO:0000256" key="4">
    <source>
        <dbReference type="ARBA" id="ARBA00023082"/>
    </source>
</evidence>
<keyword evidence="6" id="KW-0804">Transcription</keyword>
<evidence type="ECO:0000259" key="8">
    <source>
        <dbReference type="PROSITE" id="PS00715"/>
    </source>
</evidence>
<dbReference type="EMBL" id="JAOQJQ010000008">
    <property type="protein sequence ID" value="MCU6763568.1"/>
    <property type="molecule type" value="Genomic_DNA"/>
</dbReference>
<evidence type="ECO:0000313" key="9">
    <source>
        <dbReference type="EMBL" id="MCU6763568.1"/>
    </source>
</evidence>
<dbReference type="InterPro" id="IPR000943">
    <property type="entry name" value="RNA_pol_sigma70"/>
</dbReference>
<dbReference type="Gene3D" id="1.10.10.10">
    <property type="entry name" value="Winged helix-like DNA-binding domain superfamily/Winged helix DNA-binding domain"/>
    <property type="match status" value="1"/>
</dbReference>
<keyword evidence="4" id="KW-0731">Sigma factor</keyword>
<evidence type="ECO:0000256" key="6">
    <source>
        <dbReference type="ARBA" id="ARBA00023163"/>
    </source>
</evidence>
<dbReference type="InterPro" id="IPR007627">
    <property type="entry name" value="RNA_pol_sigma70_r2"/>
</dbReference>
<dbReference type="Proteomes" id="UP001652442">
    <property type="component" value="Unassembled WGS sequence"/>
</dbReference>
<evidence type="ECO:0000313" key="10">
    <source>
        <dbReference type="Proteomes" id="UP001652442"/>
    </source>
</evidence>
<dbReference type="PROSITE" id="PS00715">
    <property type="entry name" value="SIGMA70_1"/>
    <property type="match status" value="1"/>
</dbReference>
<proteinExistence type="inferred from homology"/>
<comment type="similarity">
    <text evidence="1">Belongs to the sigma-70 factor family.</text>
</comment>
<feature type="domain" description="RNA polymerase sigma-70" evidence="8">
    <location>
        <begin position="53"/>
        <end position="66"/>
    </location>
</feature>
<dbReference type="InterPro" id="IPR013325">
    <property type="entry name" value="RNA_pol_sigma_r2"/>
</dbReference>
<evidence type="ECO:0000256" key="7">
    <source>
        <dbReference type="ARBA" id="ARBA00024701"/>
    </source>
</evidence>
<dbReference type="PANTHER" id="PTHR30385:SF1">
    <property type="entry name" value="RNA POLYMERASE SIGMA-H FACTOR"/>
    <property type="match status" value="1"/>
</dbReference>
<dbReference type="NCBIfam" id="TIGR02937">
    <property type="entry name" value="sigma70-ECF"/>
    <property type="match status" value="1"/>
</dbReference>
<sequence>MDKDKYQDQADEQLLIRLKAGESDVMDYLLEKYKNLVRKKANAMFLLGGDTDDLIQEGMIGLFKAIRDYDEEKGGNFFGFAELCITRQIYSAVETAARKKHGPLNSYISLFPAEAEEREVQLWNVELEDQDENPENMLIHQENLDMLLQKISECLSTLEREVLEEYLKGMNYRQIAHKFGKPEKSIDNAMQRIKNKIAGF</sequence>
<dbReference type="InterPro" id="IPR014284">
    <property type="entry name" value="RNA_pol_sigma-70_dom"/>
</dbReference>
<evidence type="ECO:0000256" key="1">
    <source>
        <dbReference type="ARBA" id="ARBA00007788"/>
    </source>
</evidence>
<organism evidence="9 10">
    <name type="scientific">Brotonthovivens ammoniilytica</name>
    <dbReference type="NCBI Taxonomy" id="2981725"/>
    <lineage>
        <taxon>Bacteria</taxon>
        <taxon>Bacillati</taxon>
        <taxon>Bacillota</taxon>
        <taxon>Clostridia</taxon>
        <taxon>Lachnospirales</taxon>
        <taxon>Lachnospiraceae</taxon>
        <taxon>Brotonthovivens</taxon>
    </lineage>
</organism>
<dbReference type="InterPro" id="IPR016032">
    <property type="entry name" value="Sig_transdc_resp-reg_C-effctor"/>
</dbReference>
<dbReference type="SUPFAM" id="SSF88946">
    <property type="entry name" value="Sigma2 domain of RNA polymerase sigma factors"/>
    <property type="match status" value="1"/>
</dbReference>
<dbReference type="InterPro" id="IPR013249">
    <property type="entry name" value="RNA_pol_sigma70_r4_t2"/>
</dbReference>